<sequence length="227" mass="24601">MSARAPGLVRSKNRRLLRFAWTLSGGSSDCPGGRNAVTGNTRGLRADARRNRQRLLDVAVRAFSERGTDASLEAIAKEAGVGIGTLYRHFPTREALLEAAYRNEVARVCDSAEELLAQYPPDQAMRVWMDRFIDYLATKQGMADALKAVIASGDSDPFAESLDRISTAISTLLKAGAEAGVLRSDVDPLDVGFSLGGILLITTDKGLRDRAGRMLDLLLDGLRHRAD</sequence>
<dbReference type="InterPro" id="IPR050109">
    <property type="entry name" value="HTH-type_TetR-like_transc_reg"/>
</dbReference>
<organism evidence="6 7">
    <name type="scientific">Streptomyces scabichelini</name>
    <dbReference type="NCBI Taxonomy" id="2711217"/>
    <lineage>
        <taxon>Bacteria</taxon>
        <taxon>Bacillati</taxon>
        <taxon>Actinomycetota</taxon>
        <taxon>Actinomycetes</taxon>
        <taxon>Kitasatosporales</taxon>
        <taxon>Streptomycetaceae</taxon>
        <taxon>Streptomyces</taxon>
    </lineage>
</organism>
<evidence type="ECO:0000256" key="3">
    <source>
        <dbReference type="ARBA" id="ARBA00023163"/>
    </source>
</evidence>
<dbReference type="EMBL" id="JAAKZY010000008">
    <property type="protein sequence ID" value="NGO06922.1"/>
    <property type="molecule type" value="Genomic_DNA"/>
</dbReference>
<dbReference type="PRINTS" id="PR00455">
    <property type="entry name" value="HTHTETR"/>
</dbReference>
<evidence type="ECO:0000259" key="5">
    <source>
        <dbReference type="PROSITE" id="PS50977"/>
    </source>
</evidence>
<dbReference type="Proteomes" id="UP000472335">
    <property type="component" value="Unassembled WGS sequence"/>
</dbReference>
<dbReference type="Pfam" id="PF00440">
    <property type="entry name" value="TetR_N"/>
    <property type="match status" value="1"/>
</dbReference>
<dbReference type="GO" id="GO:0000976">
    <property type="term" value="F:transcription cis-regulatory region binding"/>
    <property type="evidence" value="ECO:0007669"/>
    <property type="project" value="TreeGrafter"/>
</dbReference>
<gene>
    <name evidence="6" type="ORF">G5C60_04380</name>
</gene>
<dbReference type="PROSITE" id="PS50977">
    <property type="entry name" value="HTH_TETR_2"/>
    <property type="match status" value="1"/>
</dbReference>
<keyword evidence="2 4" id="KW-0238">DNA-binding</keyword>
<dbReference type="InterPro" id="IPR009057">
    <property type="entry name" value="Homeodomain-like_sf"/>
</dbReference>
<feature type="DNA-binding region" description="H-T-H motif" evidence="4">
    <location>
        <begin position="71"/>
        <end position="90"/>
    </location>
</feature>
<keyword evidence="1" id="KW-0805">Transcription regulation</keyword>
<dbReference type="InterPro" id="IPR049445">
    <property type="entry name" value="TetR_SbtR-like_C"/>
</dbReference>
<accession>A0A6G4UYS3</accession>
<dbReference type="Gene3D" id="1.10.357.10">
    <property type="entry name" value="Tetracycline Repressor, domain 2"/>
    <property type="match status" value="1"/>
</dbReference>
<proteinExistence type="predicted"/>
<name>A0A6G4UYS3_9ACTN</name>
<dbReference type="AlphaFoldDB" id="A0A6G4UYS3"/>
<dbReference type="SUPFAM" id="SSF48498">
    <property type="entry name" value="Tetracyclin repressor-like, C-terminal domain"/>
    <property type="match status" value="1"/>
</dbReference>
<dbReference type="PANTHER" id="PTHR30055">
    <property type="entry name" value="HTH-TYPE TRANSCRIPTIONAL REGULATOR RUTR"/>
    <property type="match status" value="1"/>
</dbReference>
<evidence type="ECO:0000256" key="4">
    <source>
        <dbReference type="PROSITE-ProRule" id="PRU00335"/>
    </source>
</evidence>
<dbReference type="SUPFAM" id="SSF46689">
    <property type="entry name" value="Homeodomain-like"/>
    <property type="match status" value="1"/>
</dbReference>
<keyword evidence="3" id="KW-0804">Transcription</keyword>
<evidence type="ECO:0000256" key="2">
    <source>
        <dbReference type="ARBA" id="ARBA00023125"/>
    </source>
</evidence>
<dbReference type="GO" id="GO:0003700">
    <property type="term" value="F:DNA-binding transcription factor activity"/>
    <property type="evidence" value="ECO:0007669"/>
    <property type="project" value="TreeGrafter"/>
</dbReference>
<reference evidence="6 7" key="1">
    <citation type="submission" date="2020-02" db="EMBL/GenBank/DDBJ databases">
        <title>Whole-genome analyses of novel actinobacteria.</title>
        <authorList>
            <person name="Sahin N."/>
            <person name="Gencbay T."/>
        </authorList>
    </citation>
    <scope>NUCLEOTIDE SEQUENCE [LARGE SCALE GENOMIC DNA]</scope>
    <source>
        <strain evidence="6 7">HC44</strain>
    </source>
</reference>
<comment type="caution">
    <text evidence="6">The sequence shown here is derived from an EMBL/GenBank/DDBJ whole genome shotgun (WGS) entry which is preliminary data.</text>
</comment>
<evidence type="ECO:0000313" key="6">
    <source>
        <dbReference type="EMBL" id="NGO06922.1"/>
    </source>
</evidence>
<evidence type="ECO:0000256" key="1">
    <source>
        <dbReference type="ARBA" id="ARBA00023015"/>
    </source>
</evidence>
<dbReference type="InterPro" id="IPR001647">
    <property type="entry name" value="HTH_TetR"/>
</dbReference>
<evidence type="ECO:0000313" key="7">
    <source>
        <dbReference type="Proteomes" id="UP000472335"/>
    </source>
</evidence>
<dbReference type="InterPro" id="IPR036271">
    <property type="entry name" value="Tet_transcr_reg_TetR-rel_C_sf"/>
</dbReference>
<dbReference type="Pfam" id="PF21597">
    <property type="entry name" value="TetR_C_43"/>
    <property type="match status" value="1"/>
</dbReference>
<dbReference type="PANTHER" id="PTHR30055:SF234">
    <property type="entry name" value="HTH-TYPE TRANSCRIPTIONAL REGULATOR BETI"/>
    <property type="match status" value="1"/>
</dbReference>
<protein>
    <submittedName>
        <fullName evidence="6">TetR/AcrR family transcriptional regulator</fullName>
    </submittedName>
</protein>
<keyword evidence="7" id="KW-1185">Reference proteome</keyword>
<feature type="domain" description="HTH tetR-type" evidence="5">
    <location>
        <begin position="49"/>
        <end position="108"/>
    </location>
</feature>